<keyword evidence="3" id="KW-1185">Reference proteome</keyword>
<name>A0A9Q8VFA0_9HYPO</name>
<accession>A0A9Q8VFA0</accession>
<gene>
    <name evidence="2" type="ORF">JDV02_009251</name>
</gene>
<proteinExistence type="predicted"/>
<protein>
    <submittedName>
        <fullName evidence="2">Uncharacterized protein</fullName>
    </submittedName>
</protein>
<feature type="signal peptide" evidence="1">
    <location>
        <begin position="1"/>
        <end position="27"/>
    </location>
</feature>
<dbReference type="AlphaFoldDB" id="A0A9Q8VFA0"/>
<reference evidence="2" key="1">
    <citation type="submission" date="2021-11" db="EMBL/GenBank/DDBJ databases">
        <title>Purpureocillium_takamizusanense_genome.</title>
        <authorList>
            <person name="Nguyen N.-H."/>
        </authorList>
    </citation>
    <scope>NUCLEOTIDE SEQUENCE</scope>
    <source>
        <strain evidence="2">PT3</strain>
    </source>
</reference>
<sequence>MMKGTIFFTTALASMPWLLALAPACMAQPVDASSSANVVEPTSPPANSTAPAPTLLSWIEQPSDVELEKNGCYDMANEETCGTLFYCLSYDATLEMPNDKKYTDDKACFDAHEEYPQHKAMPANA</sequence>
<dbReference type="EMBL" id="CP086362">
    <property type="protein sequence ID" value="UNI23433.1"/>
    <property type="molecule type" value="Genomic_DNA"/>
</dbReference>
<keyword evidence="1" id="KW-0732">Signal</keyword>
<evidence type="ECO:0000256" key="1">
    <source>
        <dbReference type="SAM" id="SignalP"/>
    </source>
</evidence>
<feature type="chain" id="PRO_5040352997" evidence="1">
    <location>
        <begin position="28"/>
        <end position="125"/>
    </location>
</feature>
<evidence type="ECO:0000313" key="2">
    <source>
        <dbReference type="EMBL" id="UNI23433.1"/>
    </source>
</evidence>
<dbReference type="KEGG" id="ptkz:JDV02_009251"/>
<dbReference type="Proteomes" id="UP000829364">
    <property type="component" value="Chromosome 9"/>
</dbReference>
<dbReference type="RefSeq" id="XP_047846914.1">
    <property type="nucleotide sequence ID" value="XM_047990904.1"/>
</dbReference>
<evidence type="ECO:0000313" key="3">
    <source>
        <dbReference type="Proteomes" id="UP000829364"/>
    </source>
</evidence>
<organism evidence="2 3">
    <name type="scientific">Purpureocillium takamizusanense</name>
    <dbReference type="NCBI Taxonomy" id="2060973"/>
    <lineage>
        <taxon>Eukaryota</taxon>
        <taxon>Fungi</taxon>
        <taxon>Dikarya</taxon>
        <taxon>Ascomycota</taxon>
        <taxon>Pezizomycotina</taxon>
        <taxon>Sordariomycetes</taxon>
        <taxon>Hypocreomycetidae</taxon>
        <taxon>Hypocreales</taxon>
        <taxon>Ophiocordycipitaceae</taxon>
        <taxon>Purpureocillium</taxon>
    </lineage>
</organism>
<dbReference type="GeneID" id="72071196"/>